<dbReference type="SMART" id="SM00922">
    <property type="entry name" value="MR_MLE"/>
    <property type="match status" value="1"/>
</dbReference>
<dbReference type="RefSeq" id="WP_073059040.1">
    <property type="nucleotide sequence ID" value="NZ_FQUS01000001.1"/>
</dbReference>
<evidence type="ECO:0000259" key="5">
    <source>
        <dbReference type="SMART" id="SM00922"/>
    </source>
</evidence>
<feature type="domain" description="Mandelate racemase/muconate lactonizing enzyme C-terminal" evidence="5">
    <location>
        <begin position="139"/>
        <end position="233"/>
    </location>
</feature>
<keyword evidence="2" id="KW-0460">Magnesium</keyword>
<evidence type="ECO:0000313" key="6">
    <source>
        <dbReference type="EMBL" id="SHE44639.1"/>
    </source>
</evidence>
<dbReference type="SFLD" id="SFLDG00180">
    <property type="entry name" value="muconate_cycloisomerase"/>
    <property type="match status" value="1"/>
</dbReference>
<dbReference type="CDD" id="cd03320">
    <property type="entry name" value="OSBS"/>
    <property type="match status" value="1"/>
</dbReference>
<dbReference type="Gene3D" id="3.30.390.10">
    <property type="entry name" value="Enolase-like, N-terminal domain"/>
    <property type="match status" value="1"/>
</dbReference>
<dbReference type="Pfam" id="PF21508">
    <property type="entry name" value="MenC_N"/>
    <property type="match status" value="1"/>
</dbReference>
<accession>A0A1M4TJG9</accession>
<dbReference type="STRING" id="1194090.SAMN05443144_101310"/>
<dbReference type="Proteomes" id="UP000184041">
    <property type="component" value="Unassembled WGS sequence"/>
</dbReference>
<dbReference type="GO" id="GO:0009234">
    <property type="term" value="P:menaquinone biosynthetic process"/>
    <property type="evidence" value="ECO:0007669"/>
    <property type="project" value="UniProtKB-UniRule"/>
</dbReference>
<evidence type="ECO:0000256" key="4">
    <source>
        <dbReference type="NCBIfam" id="TIGR01927"/>
    </source>
</evidence>
<protein>
    <recommendedName>
        <fullName evidence="4">o-succinylbenzoate synthase</fullName>
        <ecNumber evidence="4">4.2.1.113</ecNumber>
    </recommendedName>
</protein>
<name>A0A1M4TJG9_9BACT</name>
<dbReference type="GO" id="GO:0046872">
    <property type="term" value="F:metal ion binding"/>
    <property type="evidence" value="ECO:0007669"/>
    <property type="project" value="UniProtKB-KW"/>
</dbReference>
<dbReference type="InterPro" id="IPR036849">
    <property type="entry name" value="Enolase-like_C_sf"/>
</dbReference>
<evidence type="ECO:0000313" key="7">
    <source>
        <dbReference type="Proteomes" id="UP000184041"/>
    </source>
</evidence>
<dbReference type="EC" id="4.2.1.113" evidence="4"/>
<dbReference type="SUPFAM" id="SSF54826">
    <property type="entry name" value="Enolase N-terminal domain-like"/>
    <property type="match status" value="1"/>
</dbReference>
<dbReference type="GO" id="GO:0043748">
    <property type="term" value="F:O-succinylbenzoate synthase activity"/>
    <property type="evidence" value="ECO:0007669"/>
    <property type="project" value="UniProtKB-EC"/>
</dbReference>
<dbReference type="InterPro" id="IPR041338">
    <property type="entry name" value="OSBS_N"/>
</dbReference>
<dbReference type="Gene3D" id="3.20.20.120">
    <property type="entry name" value="Enolase-like C-terminal domain"/>
    <property type="match status" value="1"/>
</dbReference>
<evidence type="ECO:0000256" key="2">
    <source>
        <dbReference type="ARBA" id="ARBA00022842"/>
    </source>
</evidence>
<gene>
    <name evidence="6" type="ORF">SAMN05443144_101310</name>
</gene>
<dbReference type="PANTHER" id="PTHR48073">
    <property type="entry name" value="O-SUCCINYLBENZOATE SYNTHASE-RELATED"/>
    <property type="match status" value="1"/>
</dbReference>
<proteinExistence type="predicted"/>
<dbReference type="InterPro" id="IPR029017">
    <property type="entry name" value="Enolase-like_N"/>
</dbReference>
<sequence length="361" mass="39908">MKIDCYTYQLPFKNPFESSNNVYARREGIVFAVSGPGGPCYGEAAPLPGFSSETLEDIETQIETHIENWSGLLNSDHPVQELQDHYLAETTLPALQFALDGLAYQVAAQQAQQSLISFLFEEPAPAVAVNGLLSLAGSDDPVLTAQKLHARGFRTIKCKVGTDWPCEQKLLRRIRDRLPGLHIRLDANRAWTTEEAITNLNSIEPVGIEYCEEPLSHPTPEKWGELDRLTNVPLALDESINKNEQWKHLLSYCSFLIIKPMVIGSFSRLFAIRQRARQFNCSLVFTSSLESSIGRTITAVLASGLGSEDHAHGLNTGSLLAQDFTAHQPEVISGVIYSNKLDPAAVDKQHLNQIGTRRIGS</sequence>
<organism evidence="6 7">
    <name type="scientific">Fodinibius roseus</name>
    <dbReference type="NCBI Taxonomy" id="1194090"/>
    <lineage>
        <taxon>Bacteria</taxon>
        <taxon>Pseudomonadati</taxon>
        <taxon>Balneolota</taxon>
        <taxon>Balneolia</taxon>
        <taxon>Balneolales</taxon>
        <taxon>Balneolaceae</taxon>
        <taxon>Fodinibius</taxon>
    </lineage>
</organism>
<keyword evidence="3" id="KW-0456">Lyase</keyword>
<dbReference type="NCBIfam" id="TIGR01927">
    <property type="entry name" value="menC_gam_Gplu"/>
    <property type="match status" value="1"/>
</dbReference>
<keyword evidence="7" id="KW-1185">Reference proteome</keyword>
<dbReference type="SFLD" id="SFLDS00001">
    <property type="entry name" value="Enolase"/>
    <property type="match status" value="1"/>
</dbReference>
<dbReference type="InterPro" id="IPR029065">
    <property type="entry name" value="Enolase_C-like"/>
</dbReference>
<dbReference type="SFLD" id="SFLDF00009">
    <property type="entry name" value="o-succinylbenzoate_synthase"/>
    <property type="match status" value="1"/>
</dbReference>
<keyword evidence="1" id="KW-0479">Metal-binding</keyword>
<dbReference type="SUPFAM" id="SSF51604">
    <property type="entry name" value="Enolase C-terminal domain-like"/>
    <property type="match status" value="1"/>
</dbReference>
<dbReference type="AlphaFoldDB" id="A0A1M4TJG9"/>
<evidence type="ECO:0000256" key="3">
    <source>
        <dbReference type="ARBA" id="ARBA00023239"/>
    </source>
</evidence>
<dbReference type="OrthoDB" id="9766759at2"/>
<dbReference type="Pfam" id="PF13378">
    <property type="entry name" value="MR_MLE_C"/>
    <property type="match status" value="1"/>
</dbReference>
<evidence type="ECO:0000256" key="1">
    <source>
        <dbReference type="ARBA" id="ARBA00022723"/>
    </source>
</evidence>
<dbReference type="InterPro" id="IPR013342">
    <property type="entry name" value="Mandelate_racemase_C"/>
</dbReference>
<dbReference type="EMBL" id="FQUS01000001">
    <property type="protein sequence ID" value="SHE44639.1"/>
    <property type="molecule type" value="Genomic_DNA"/>
</dbReference>
<dbReference type="PANTHER" id="PTHR48073:SF2">
    <property type="entry name" value="O-SUCCINYLBENZOATE SYNTHASE"/>
    <property type="match status" value="1"/>
</dbReference>
<reference evidence="6 7" key="1">
    <citation type="submission" date="2016-11" db="EMBL/GenBank/DDBJ databases">
        <authorList>
            <person name="Jaros S."/>
            <person name="Januszkiewicz K."/>
            <person name="Wedrychowicz H."/>
        </authorList>
    </citation>
    <scope>NUCLEOTIDE SEQUENCE [LARGE SCALE GENOMIC DNA]</scope>
    <source>
        <strain evidence="6 7">DSM 21986</strain>
    </source>
</reference>